<proteinExistence type="predicted"/>
<gene>
    <name evidence="8" type="primary">cobG</name>
    <name evidence="8" type="ORF">GCM10017653_48500</name>
</gene>
<dbReference type="GO" id="GO:0046872">
    <property type="term" value="F:metal ion binding"/>
    <property type="evidence" value="ECO:0007669"/>
    <property type="project" value="UniProtKB-KW"/>
</dbReference>
<evidence type="ECO:0000256" key="6">
    <source>
        <dbReference type="ARBA" id="ARBA00023014"/>
    </source>
</evidence>
<dbReference type="Gene3D" id="3.30.413.10">
    <property type="entry name" value="Sulfite Reductase Hemoprotein, domain 1"/>
    <property type="match status" value="2"/>
</dbReference>
<reference evidence="8" key="2">
    <citation type="submission" date="2023-01" db="EMBL/GenBank/DDBJ databases">
        <authorList>
            <person name="Sun Q."/>
            <person name="Evtushenko L."/>
        </authorList>
    </citation>
    <scope>NUCLEOTIDE SEQUENCE</scope>
    <source>
        <strain evidence="8">VKM B-2789</strain>
    </source>
</reference>
<keyword evidence="2" id="KW-0349">Heme</keyword>
<evidence type="ECO:0000256" key="4">
    <source>
        <dbReference type="ARBA" id="ARBA00023002"/>
    </source>
</evidence>
<comment type="caution">
    <text evidence="8">The sequence shown here is derived from an EMBL/GenBank/DDBJ whole genome shotgun (WGS) entry which is preliminary data.</text>
</comment>
<dbReference type="AlphaFoldDB" id="A0A9W6K2Z1"/>
<dbReference type="GO" id="GO:0051539">
    <property type="term" value="F:4 iron, 4 sulfur cluster binding"/>
    <property type="evidence" value="ECO:0007669"/>
    <property type="project" value="UniProtKB-KW"/>
</dbReference>
<dbReference type="NCBIfam" id="TIGR02435">
    <property type="entry name" value="CobG"/>
    <property type="match status" value="1"/>
</dbReference>
<dbReference type="EMBL" id="BSFM01000021">
    <property type="protein sequence ID" value="GLK86780.1"/>
    <property type="molecule type" value="Genomic_DNA"/>
</dbReference>
<feature type="domain" description="Nitrite/Sulfite reductase ferredoxin-like" evidence="7">
    <location>
        <begin position="38"/>
        <end position="82"/>
    </location>
</feature>
<evidence type="ECO:0000313" key="9">
    <source>
        <dbReference type="Proteomes" id="UP001143330"/>
    </source>
</evidence>
<dbReference type="InterPro" id="IPR005117">
    <property type="entry name" value="NiRdtase/SiRdtase_haem-b_fer"/>
</dbReference>
<keyword evidence="3" id="KW-0479">Metal-binding</keyword>
<evidence type="ECO:0000256" key="3">
    <source>
        <dbReference type="ARBA" id="ARBA00022723"/>
    </source>
</evidence>
<keyword evidence="9" id="KW-1185">Reference proteome</keyword>
<protein>
    <submittedName>
        <fullName evidence="8">Precorrin-3B synthase</fullName>
    </submittedName>
</protein>
<dbReference type="InterPro" id="IPR051329">
    <property type="entry name" value="NIR_SIR_4Fe-4S"/>
</dbReference>
<keyword evidence="1" id="KW-0004">4Fe-4S</keyword>
<dbReference type="InterPro" id="IPR036136">
    <property type="entry name" value="Nit/Sulf_reduc_fer-like_dom_sf"/>
</dbReference>
<evidence type="ECO:0000256" key="1">
    <source>
        <dbReference type="ARBA" id="ARBA00022485"/>
    </source>
</evidence>
<sequence length="407" mass="40302">MSVAATSPEALPRGACPTLPAPMATGDGLLARLAPAEALTPAQAAGLAALARDCGNGILEVTARGKLQVRGLDPAGAGRLAEGVGALRIAVREGLGIETSALAGRDPAEVFDPRLLAAALAEAAAAAGLAARLAPKVSIGIDGGGGLGLAGRDLDIAVSPAGAEFRIEAAGMTLGRTPAPVPAVLALLERLAAFGPRARMRDLVAAEGEGALGAGLQPADPREAVPGEPVGRHMLASGWALGVGLPFGQIEAETLEALADTAAQRGATFIEPAGGRALLIGALDDGGADGLADWATAAGLIVDAGDPLRRVEACPGAPACGAARFATRGLARELARDLAGLAKGRSVHVSGCVKGCAHPGRAGLTIVGLDEGAGIVIEGTARDMPARIVRFDELASAVRGFLESSRG</sequence>
<dbReference type="SUPFAM" id="SSF55124">
    <property type="entry name" value="Nitrite/Sulfite reductase N-terminal domain-like"/>
    <property type="match status" value="2"/>
</dbReference>
<dbReference type="Gene3D" id="3.90.480.10">
    <property type="entry name" value="Sulfite Reductase Hemoprotein,Domain 2"/>
    <property type="match status" value="1"/>
</dbReference>
<dbReference type="PANTHER" id="PTHR32439">
    <property type="entry name" value="FERREDOXIN--NITRITE REDUCTASE, CHLOROPLASTIC"/>
    <property type="match status" value="1"/>
</dbReference>
<keyword evidence="5" id="KW-0408">Iron</keyword>
<accession>A0A9W6K2Z1</accession>
<reference evidence="8" key="1">
    <citation type="journal article" date="2014" name="Int. J. Syst. Evol. Microbiol.">
        <title>Complete genome sequence of Corynebacterium casei LMG S-19264T (=DSM 44701T), isolated from a smear-ripened cheese.</title>
        <authorList>
            <consortium name="US DOE Joint Genome Institute (JGI-PGF)"/>
            <person name="Walter F."/>
            <person name="Albersmeier A."/>
            <person name="Kalinowski J."/>
            <person name="Ruckert C."/>
        </authorList>
    </citation>
    <scope>NUCLEOTIDE SEQUENCE</scope>
    <source>
        <strain evidence="8">VKM B-2789</strain>
    </source>
</reference>
<dbReference type="GO" id="GO:0016491">
    <property type="term" value="F:oxidoreductase activity"/>
    <property type="evidence" value="ECO:0007669"/>
    <property type="project" value="UniProtKB-KW"/>
</dbReference>
<evidence type="ECO:0000313" key="8">
    <source>
        <dbReference type="EMBL" id="GLK86780.1"/>
    </source>
</evidence>
<name>A0A9W6K2Z1_9HYPH</name>
<evidence type="ECO:0000256" key="2">
    <source>
        <dbReference type="ARBA" id="ARBA00022617"/>
    </source>
</evidence>
<organism evidence="8 9">
    <name type="scientific">Ancylobacter defluvii</name>
    <dbReference type="NCBI Taxonomy" id="1282440"/>
    <lineage>
        <taxon>Bacteria</taxon>
        <taxon>Pseudomonadati</taxon>
        <taxon>Pseudomonadota</taxon>
        <taxon>Alphaproteobacteria</taxon>
        <taxon>Hyphomicrobiales</taxon>
        <taxon>Xanthobacteraceae</taxon>
        <taxon>Ancylobacter</taxon>
    </lineage>
</organism>
<keyword evidence="4" id="KW-0560">Oxidoreductase</keyword>
<dbReference type="InterPro" id="IPR045854">
    <property type="entry name" value="NO2/SO3_Rdtase_4Fe4S_sf"/>
</dbReference>
<evidence type="ECO:0000256" key="5">
    <source>
        <dbReference type="ARBA" id="ARBA00023004"/>
    </source>
</evidence>
<dbReference type="Pfam" id="PF03460">
    <property type="entry name" value="NIR_SIR_ferr"/>
    <property type="match status" value="1"/>
</dbReference>
<dbReference type="Proteomes" id="UP001143330">
    <property type="component" value="Unassembled WGS sequence"/>
</dbReference>
<dbReference type="RefSeq" id="WP_213363806.1">
    <property type="nucleotide sequence ID" value="NZ_BSFM01000021.1"/>
</dbReference>
<evidence type="ECO:0000259" key="7">
    <source>
        <dbReference type="Pfam" id="PF03460"/>
    </source>
</evidence>
<dbReference type="PANTHER" id="PTHR32439:SF9">
    <property type="entry name" value="BLR3264 PROTEIN"/>
    <property type="match status" value="1"/>
</dbReference>
<keyword evidence="6" id="KW-0411">Iron-sulfur</keyword>
<dbReference type="InterPro" id="IPR012798">
    <property type="entry name" value="Cbl_synth_CobG-like"/>
</dbReference>
<dbReference type="SUPFAM" id="SSF56014">
    <property type="entry name" value="Nitrite and sulphite reductase 4Fe-4S domain-like"/>
    <property type="match status" value="1"/>
</dbReference>